<sequence length="44" mass="4309">MGREPLLLPPPTTPIAPSTTTVTNLPLAVSAPSASATAAPPTSL</sequence>
<dbReference type="EMBL" id="LXQA011175074">
    <property type="protein sequence ID" value="MCI87770.1"/>
    <property type="molecule type" value="Genomic_DNA"/>
</dbReference>
<dbReference type="AlphaFoldDB" id="A0A392VMY6"/>
<proteinExistence type="predicted"/>
<reference evidence="2 3" key="1">
    <citation type="journal article" date="2018" name="Front. Plant Sci.">
        <title>Red Clover (Trifolium pratense) and Zigzag Clover (T. medium) - A Picture of Genomic Similarities and Differences.</title>
        <authorList>
            <person name="Dluhosova J."/>
            <person name="Istvanek J."/>
            <person name="Nedelnik J."/>
            <person name="Repkova J."/>
        </authorList>
    </citation>
    <scope>NUCLEOTIDE SEQUENCE [LARGE SCALE GENOMIC DNA]</scope>
    <source>
        <strain evidence="3">cv. 10/8</strain>
        <tissue evidence="2">Leaf</tissue>
    </source>
</reference>
<feature type="non-terminal residue" evidence="2">
    <location>
        <position position="44"/>
    </location>
</feature>
<evidence type="ECO:0000256" key="1">
    <source>
        <dbReference type="SAM" id="MobiDB-lite"/>
    </source>
</evidence>
<evidence type="ECO:0000313" key="3">
    <source>
        <dbReference type="Proteomes" id="UP000265520"/>
    </source>
</evidence>
<organism evidence="2 3">
    <name type="scientific">Trifolium medium</name>
    <dbReference type="NCBI Taxonomy" id="97028"/>
    <lineage>
        <taxon>Eukaryota</taxon>
        <taxon>Viridiplantae</taxon>
        <taxon>Streptophyta</taxon>
        <taxon>Embryophyta</taxon>
        <taxon>Tracheophyta</taxon>
        <taxon>Spermatophyta</taxon>
        <taxon>Magnoliopsida</taxon>
        <taxon>eudicotyledons</taxon>
        <taxon>Gunneridae</taxon>
        <taxon>Pentapetalae</taxon>
        <taxon>rosids</taxon>
        <taxon>fabids</taxon>
        <taxon>Fabales</taxon>
        <taxon>Fabaceae</taxon>
        <taxon>Papilionoideae</taxon>
        <taxon>50 kb inversion clade</taxon>
        <taxon>NPAAA clade</taxon>
        <taxon>Hologalegina</taxon>
        <taxon>IRL clade</taxon>
        <taxon>Trifolieae</taxon>
        <taxon>Trifolium</taxon>
    </lineage>
</organism>
<feature type="region of interest" description="Disordered" evidence="1">
    <location>
        <begin position="1"/>
        <end position="20"/>
    </location>
</feature>
<keyword evidence="3" id="KW-1185">Reference proteome</keyword>
<comment type="caution">
    <text evidence="2">The sequence shown here is derived from an EMBL/GenBank/DDBJ whole genome shotgun (WGS) entry which is preliminary data.</text>
</comment>
<evidence type="ECO:0000313" key="2">
    <source>
        <dbReference type="EMBL" id="MCI87770.1"/>
    </source>
</evidence>
<protein>
    <submittedName>
        <fullName evidence="2">Uncharacterized protein</fullName>
    </submittedName>
</protein>
<name>A0A392VMY6_9FABA</name>
<accession>A0A392VMY6</accession>
<dbReference type="Proteomes" id="UP000265520">
    <property type="component" value="Unassembled WGS sequence"/>
</dbReference>